<keyword evidence="3" id="KW-1185">Reference proteome</keyword>
<dbReference type="PANTHER" id="PTHR46108">
    <property type="entry name" value="BLUE CHEESE"/>
    <property type="match status" value="1"/>
</dbReference>
<protein>
    <submittedName>
        <fullName evidence="2">11546_t:CDS:1</fullName>
    </submittedName>
</protein>
<dbReference type="Proteomes" id="UP000789396">
    <property type="component" value="Unassembled WGS sequence"/>
</dbReference>
<name>A0A9N9NUW4_9GLOM</name>
<dbReference type="PANTHER" id="PTHR46108:SF4">
    <property type="entry name" value="BLUE CHEESE"/>
    <property type="match status" value="1"/>
</dbReference>
<dbReference type="EMBL" id="CAJVPZ010042025">
    <property type="protein sequence ID" value="CAG8762945.1"/>
    <property type="molecule type" value="Genomic_DNA"/>
</dbReference>
<feature type="non-terminal residue" evidence="2">
    <location>
        <position position="1"/>
    </location>
</feature>
<proteinExistence type="predicted"/>
<dbReference type="InterPro" id="IPR051944">
    <property type="entry name" value="BEACH_domain_protein"/>
</dbReference>
<keyword evidence="1" id="KW-0853">WD repeat</keyword>
<sequence length="123" mass="13603">GDIATCSGSIIRLWSINGDLLVAKNTAQVPDPILCCTFYEGKQNEWFDNDIIITGHKKVEKDLTGNKELRHKLKHENRIEPSPAADVVALLPAGGDSSGKVYSWTLPDTKIESHWMLDGQTDN</sequence>
<dbReference type="OrthoDB" id="2276835at2759"/>
<organism evidence="2 3">
    <name type="scientific">Racocetra fulgida</name>
    <dbReference type="NCBI Taxonomy" id="60492"/>
    <lineage>
        <taxon>Eukaryota</taxon>
        <taxon>Fungi</taxon>
        <taxon>Fungi incertae sedis</taxon>
        <taxon>Mucoromycota</taxon>
        <taxon>Glomeromycotina</taxon>
        <taxon>Glomeromycetes</taxon>
        <taxon>Diversisporales</taxon>
        <taxon>Gigasporaceae</taxon>
        <taxon>Racocetra</taxon>
    </lineage>
</organism>
<evidence type="ECO:0000256" key="1">
    <source>
        <dbReference type="ARBA" id="ARBA00022574"/>
    </source>
</evidence>
<accession>A0A9N9NUW4</accession>
<gene>
    <name evidence="2" type="ORF">RFULGI_LOCUS14454</name>
</gene>
<feature type="non-terminal residue" evidence="2">
    <location>
        <position position="123"/>
    </location>
</feature>
<evidence type="ECO:0000313" key="2">
    <source>
        <dbReference type="EMBL" id="CAG8762945.1"/>
    </source>
</evidence>
<comment type="caution">
    <text evidence="2">The sequence shown here is derived from an EMBL/GenBank/DDBJ whole genome shotgun (WGS) entry which is preliminary data.</text>
</comment>
<reference evidence="2" key="1">
    <citation type="submission" date="2021-06" db="EMBL/GenBank/DDBJ databases">
        <authorList>
            <person name="Kallberg Y."/>
            <person name="Tangrot J."/>
            <person name="Rosling A."/>
        </authorList>
    </citation>
    <scope>NUCLEOTIDE SEQUENCE</scope>
    <source>
        <strain evidence="2">IN212</strain>
    </source>
</reference>
<dbReference type="AlphaFoldDB" id="A0A9N9NUW4"/>
<evidence type="ECO:0000313" key="3">
    <source>
        <dbReference type="Proteomes" id="UP000789396"/>
    </source>
</evidence>